<dbReference type="AlphaFoldDB" id="A0A1I2J1H3"/>
<sequence>MSFFDRFRKKKPPTEDSEQTTVPRGHRVVVHAAPVEPSVQSTTGNVVIAGFGVAGDDPERELTYVLGALDAALREPAGPALVVHVNRELRISELFAPADPEVVQFHAPVHWVFHQGSVAAMTADSRRLQALLRTMHRLRTTANPPISQAVYIVDPPGPQTLPFARLVRGVGIPVKQPDDRDGGLVVLIEVERPEGIVLCVHAGRDYPDDAPFDPYAHTCNEARDRAEAAGDAALVEHLAAEERAGLAGRIAAPEAAPAVLRAHRLGRIILALERDEPGALEALCAELLARAAPLYMMREPDTGAIEVRVYGDAGRALPAFTDLLCLERASRDMGLPRDAFEIGVIHPYQLLAMAADGGLGVAICTYRDDTPVYAVLSGERVQAMTAVVP</sequence>
<dbReference type="EMBL" id="FOMX01000099">
    <property type="protein sequence ID" value="SFF47097.1"/>
    <property type="molecule type" value="Genomic_DNA"/>
</dbReference>
<gene>
    <name evidence="2" type="ORF">SAMN02745121_09073</name>
</gene>
<evidence type="ECO:0000256" key="1">
    <source>
        <dbReference type="SAM" id="MobiDB-lite"/>
    </source>
</evidence>
<name>A0A1I2J1H3_9BACT</name>
<dbReference type="Proteomes" id="UP000199400">
    <property type="component" value="Unassembled WGS sequence"/>
</dbReference>
<evidence type="ECO:0000313" key="3">
    <source>
        <dbReference type="Proteomes" id="UP000199400"/>
    </source>
</evidence>
<accession>A0A1I2J1H3</accession>
<proteinExistence type="predicted"/>
<organism evidence="2 3">
    <name type="scientific">Nannocystis exedens</name>
    <dbReference type="NCBI Taxonomy" id="54"/>
    <lineage>
        <taxon>Bacteria</taxon>
        <taxon>Pseudomonadati</taxon>
        <taxon>Myxococcota</taxon>
        <taxon>Polyangia</taxon>
        <taxon>Nannocystales</taxon>
        <taxon>Nannocystaceae</taxon>
        <taxon>Nannocystis</taxon>
    </lineage>
</organism>
<reference evidence="3" key="1">
    <citation type="submission" date="2016-10" db="EMBL/GenBank/DDBJ databases">
        <authorList>
            <person name="Varghese N."/>
            <person name="Submissions S."/>
        </authorList>
    </citation>
    <scope>NUCLEOTIDE SEQUENCE [LARGE SCALE GENOMIC DNA]</scope>
    <source>
        <strain evidence="3">ATCC 25963</strain>
    </source>
</reference>
<evidence type="ECO:0000313" key="2">
    <source>
        <dbReference type="EMBL" id="SFF47097.1"/>
    </source>
</evidence>
<protein>
    <submittedName>
        <fullName evidence="2">Uncharacterized protein</fullName>
    </submittedName>
</protein>
<keyword evidence="3" id="KW-1185">Reference proteome</keyword>
<dbReference type="RefSeq" id="WP_143141576.1">
    <property type="nucleotide sequence ID" value="NZ_FOMX01000099.1"/>
</dbReference>
<feature type="region of interest" description="Disordered" evidence="1">
    <location>
        <begin position="1"/>
        <end position="22"/>
    </location>
</feature>